<dbReference type="InterPro" id="IPR041966">
    <property type="entry name" value="LOTUS-like"/>
</dbReference>
<gene>
    <name evidence="6" type="ORF">HUJ06_005674</name>
</gene>
<reference evidence="6 7" key="1">
    <citation type="journal article" date="2020" name="Mol. Biol. Evol.">
        <title>Distinct Expression and Methylation Patterns for Genes with Different Fates following a Single Whole-Genome Duplication in Flowering Plants.</title>
        <authorList>
            <person name="Shi T."/>
            <person name="Rahmani R.S."/>
            <person name="Gugger P.F."/>
            <person name="Wang M."/>
            <person name="Li H."/>
            <person name="Zhang Y."/>
            <person name="Li Z."/>
            <person name="Wang Q."/>
            <person name="Van de Peer Y."/>
            <person name="Marchal K."/>
            <person name="Chen J."/>
        </authorList>
    </citation>
    <scope>NUCLEOTIDE SEQUENCE [LARGE SCALE GENOMIC DNA]</scope>
    <source>
        <tissue evidence="6">Leaf</tissue>
    </source>
</reference>
<comment type="caution">
    <text evidence="6">The sequence shown here is derived from an EMBL/GenBank/DDBJ whole genome shotgun (WGS) entry which is preliminary data.</text>
</comment>
<dbReference type="Pfam" id="PF00076">
    <property type="entry name" value="RRM_1"/>
    <property type="match status" value="1"/>
</dbReference>
<dbReference type="PANTHER" id="PTHR48032">
    <property type="entry name" value="RNA-BINDING PROTEIN MUSASHI HOMOLOG RBP6"/>
    <property type="match status" value="1"/>
</dbReference>
<dbReference type="EMBL" id="DUZY01000004">
    <property type="protein sequence ID" value="DAD35034.1"/>
    <property type="molecule type" value="Genomic_DNA"/>
</dbReference>
<keyword evidence="2 3" id="KW-0694">RNA-binding</keyword>
<protein>
    <recommendedName>
        <fullName evidence="8">RRM domain-containing protein</fullName>
    </recommendedName>
</protein>
<evidence type="ECO:0000259" key="5">
    <source>
        <dbReference type="PROSITE" id="PS51644"/>
    </source>
</evidence>
<dbReference type="GO" id="GO:0003723">
    <property type="term" value="F:RNA binding"/>
    <property type="evidence" value="ECO:0007669"/>
    <property type="project" value="UniProtKB-UniRule"/>
</dbReference>
<keyword evidence="7" id="KW-1185">Reference proteome</keyword>
<dbReference type="InterPro" id="IPR012677">
    <property type="entry name" value="Nucleotide-bd_a/b_plait_sf"/>
</dbReference>
<evidence type="ECO:0000256" key="2">
    <source>
        <dbReference type="ARBA" id="ARBA00022884"/>
    </source>
</evidence>
<dbReference type="Gene3D" id="3.30.70.330">
    <property type="match status" value="1"/>
</dbReference>
<evidence type="ECO:0008006" key="8">
    <source>
        <dbReference type="Google" id="ProtNLM"/>
    </source>
</evidence>
<accession>A0A822YLI0</accession>
<evidence type="ECO:0000313" key="6">
    <source>
        <dbReference type="EMBL" id="DAD35034.1"/>
    </source>
</evidence>
<sequence length="624" mass="70235">MKKKPYLQDGKNLNVSQASKFSVRRATLGQEKENSTASLNYQQFDTETTGEELLNMAAEATTITTGRGSMCYYAHGEGELVRAKQGSHFTTWPAWEEELQRKIFVGGLPPSVDSDMLGEFFEEQFGAVEDAIVIGSQPGDHIQSRGFGFVTFRDKQSVAAAIQAHYIFLMGKQVEIKVAVPKSVLLAELGQQQQQDHLISHQVLTPMDMNANDRRSEKPMSWLERLIRVQQNDSLSELQGKVIDISASGDENLPPWVTTFRKWLPGFLQEVSKRLKEGEWYPLSSLKGDFRATCGLELDHASLGYLKLSDFMRSFPGICRMKVVPVGGRGAASHMVLLPYPSKSMKHQLSPVTGPTRAYSFSPPLPDDDEEEDDIIFLKGLQSASYANFCHSSQGGGPSVGAEVKKSDTPSIDPRFLTFLQPNPLFYSLPWRHVLLQALPERKGNTSSFFVKWPEFHKNYEESKSLGKCFGCDKGKMLWSNSPCGHLLWCNSCKGWAEKLTKDNPSDHKCVICDMEVKKMQFQWQKCGQACDDTHRDEEFPSWDPNVALSNHKRNGPFNFSSKENAERLSRENTRANTDWNPILPRREVKGFDEGIGRAEDERIFIKLPLLMPTANASKEIMAI</sequence>
<evidence type="ECO:0000313" key="7">
    <source>
        <dbReference type="Proteomes" id="UP000607653"/>
    </source>
</evidence>
<evidence type="ECO:0000256" key="3">
    <source>
        <dbReference type="PROSITE-ProRule" id="PRU00176"/>
    </source>
</evidence>
<dbReference type="Proteomes" id="UP000607653">
    <property type="component" value="Unassembled WGS sequence"/>
</dbReference>
<organism evidence="6 7">
    <name type="scientific">Nelumbo nucifera</name>
    <name type="common">Sacred lotus</name>
    <dbReference type="NCBI Taxonomy" id="4432"/>
    <lineage>
        <taxon>Eukaryota</taxon>
        <taxon>Viridiplantae</taxon>
        <taxon>Streptophyta</taxon>
        <taxon>Embryophyta</taxon>
        <taxon>Tracheophyta</taxon>
        <taxon>Spermatophyta</taxon>
        <taxon>Magnoliopsida</taxon>
        <taxon>Proteales</taxon>
        <taxon>Nelumbonaceae</taxon>
        <taxon>Nelumbo</taxon>
    </lineage>
</organism>
<dbReference type="AlphaFoldDB" id="A0A822YLI0"/>
<feature type="domain" description="HTH OST-type" evidence="5">
    <location>
        <begin position="260"/>
        <end position="341"/>
    </location>
</feature>
<dbReference type="PROSITE" id="PS51644">
    <property type="entry name" value="HTH_OST"/>
    <property type="match status" value="1"/>
</dbReference>
<proteinExistence type="predicted"/>
<dbReference type="InterPro" id="IPR000504">
    <property type="entry name" value="RRM_dom"/>
</dbReference>
<dbReference type="Gene3D" id="3.30.420.610">
    <property type="entry name" value="LOTUS domain-like"/>
    <property type="match status" value="1"/>
</dbReference>
<dbReference type="SMART" id="SM00360">
    <property type="entry name" value="RRM"/>
    <property type="match status" value="1"/>
</dbReference>
<dbReference type="PROSITE" id="PS50102">
    <property type="entry name" value="RRM"/>
    <property type="match status" value="1"/>
</dbReference>
<keyword evidence="1" id="KW-0677">Repeat</keyword>
<evidence type="ECO:0000256" key="1">
    <source>
        <dbReference type="ARBA" id="ARBA00022737"/>
    </source>
</evidence>
<evidence type="ECO:0000259" key="4">
    <source>
        <dbReference type="PROSITE" id="PS50102"/>
    </source>
</evidence>
<dbReference type="SUPFAM" id="SSF54928">
    <property type="entry name" value="RNA-binding domain, RBD"/>
    <property type="match status" value="1"/>
</dbReference>
<dbReference type="Pfam" id="PF12872">
    <property type="entry name" value="OST-HTH"/>
    <property type="match status" value="1"/>
</dbReference>
<dbReference type="PANTHER" id="PTHR48032:SF6">
    <property type="entry name" value="RNA-BINDING (RRM_RBD_RNP MOTIFS) FAMILY PROTEIN"/>
    <property type="match status" value="1"/>
</dbReference>
<dbReference type="CDD" id="cd08824">
    <property type="entry name" value="LOTUS"/>
    <property type="match status" value="1"/>
</dbReference>
<dbReference type="InterPro" id="IPR035979">
    <property type="entry name" value="RBD_domain_sf"/>
</dbReference>
<feature type="domain" description="RRM" evidence="4">
    <location>
        <begin position="101"/>
        <end position="183"/>
    </location>
</feature>
<dbReference type="InterPro" id="IPR025605">
    <property type="entry name" value="OST-HTH/LOTUS_dom"/>
</dbReference>
<name>A0A822YLI0_NELNU</name>